<feature type="chain" id="PRO_5036502013" evidence="1">
    <location>
        <begin position="18"/>
        <end position="86"/>
    </location>
</feature>
<name>A0A8X6WUC0_9ARAC</name>
<protein>
    <submittedName>
        <fullName evidence="2">Uncharacterized protein</fullName>
    </submittedName>
</protein>
<evidence type="ECO:0000313" key="2">
    <source>
        <dbReference type="EMBL" id="GFY40737.1"/>
    </source>
</evidence>
<dbReference type="OrthoDB" id="6421516at2759"/>
<evidence type="ECO:0000313" key="3">
    <source>
        <dbReference type="Proteomes" id="UP000886998"/>
    </source>
</evidence>
<accession>A0A8X6WUC0</accession>
<organism evidence="2 3">
    <name type="scientific">Trichonephila inaurata madagascariensis</name>
    <dbReference type="NCBI Taxonomy" id="2747483"/>
    <lineage>
        <taxon>Eukaryota</taxon>
        <taxon>Metazoa</taxon>
        <taxon>Ecdysozoa</taxon>
        <taxon>Arthropoda</taxon>
        <taxon>Chelicerata</taxon>
        <taxon>Arachnida</taxon>
        <taxon>Araneae</taxon>
        <taxon>Araneomorphae</taxon>
        <taxon>Entelegynae</taxon>
        <taxon>Araneoidea</taxon>
        <taxon>Nephilidae</taxon>
        <taxon>Trichonephila</taxon>
        <taxon>Trichonephila inaurata</taxon>
    </lineage>
</organism>
<gene>
    <name evidence="2" type="ORF">TNIN_292861</name>
</gene>
<dbReference type="Proteomes" id="UP000886998">
    <property type="component" value="Unassembled WGS sequence"/>
</dbReference>
<feature type="signal peptide" evidence="1">
    <location>
        <begin position="1"/>
        <end position="17"/>
    </location>
</feature>
<proteinExistence type="predicted"/>
<keyword evidence="3" id="KW-1185">Reference proteome</keyword>
<dbReference type="EMBL" id="BMAV01002071">
    <property type="protein sequence ID" value="GFY40737.1"/>
    <property type="molecule type" value="Genomic_DNA"/>
</dbReference>
<reference evidence="2" key="1">
    <citation type="submission" date="2020-08" db="EMBL/GenBank/DDBJ databases">
        <title>Multicomponent nature underlies the extraordinary mechanical properties of spider dragline silk.</title>
        <authorList>
            <person name="Kono N."/>
            <person name="Nakamura H."/>
            <person name="Mori M."/>
            <person name="Yoshida Y."/>
            <person name="Ohtoshi R."/>
            <person name="Malay A.D."/>
            <person name="Moran D.A.P."/>
            <person name="Tomita M."/>
            <person name="Numata K."/>
            <person name="Arakawa K."/>
        </authorList>
    </citation>
    <scope>NUCLEOTIDE SEQUENCE</scope>
</reference>
<comment type="caution">
    <text evidence="2">The sequence shown here is derived from an EMBL/GenBank/DDBJ whole genome shotgun (WGS) entry which is preliminary data.</text>
</comment>
<sequence>MISLFVFVSFLADLVQGHCLMNIDSLLCDEGRFKLLEVDNILYNQMLQDNKLTAGDMCIINRQIVLTFMASLLTYTILIRDQISEE</sequence>
<evidence type="ECO:0000256" key="1">
    <source>
        <dbReference type="SAM" id="SignalP"/>
    </source>
</evidence>
<dbReference type="AlphaFoldDB" id="A0A8X6WUC0"/>
<keyword evidence="1" id="KW-0732">Signal</keyword>